<feature type="transmembrane region" description="Helical" evidence="3">
    <location>
        <begin position="362"/>
        <end position="382"/>
    </location>
</feature>
<dbReference type="GO" id="GO:0043709">
    <property type="term" value="P:cell adhesion involved in single-species biofilm formation"/>
    <property type="evidence" value="ECO:0007669"/>
    <property type="project" value="TreeGrafter"/>
</dbReference>
<evidence type="ECO:0000259" key="4">
    <source>
        <dbReference type="PROSITE" id="PS50887"/>
    </source>
</evidence>
<dbReference type="Proteomes" id="UP000230859">
    <property type="component" value="Unassembled WGS sequence"/>
</dbReference>
<dbReference type="NCBIfam" id="TIGR00254">
    <property type="entry name" value="GGDEF"/>
    <property type="match status" value="1"/>
</dbReference>
<dbReference type="CDD" id="cd01949">
    <property type="entry name" value="GGDEF"/>
    <property type="match status" value="1"/>
</dbReference>
<feature type="transmembrane region" description="Helical" evidence="3">
    <location>
        <begin position="303"/>
        <end position="324"/>
    </location>
</feature>
<dbReference type="EC" id="2.7.7.65" evidence="1"/>
<proteinExistence type="predicted"/>
<dbReference type="InterPro" id="IPR043128">
    <property type="entry name" value="Rev_trsase/Diguanyl_cyclase"/>
</dbReference>
<accession>A0A2H0LVR4</accession>
<dbReference type="PANTHER" id="PTHR45138">
    <property type="entry name" value="REGULATORY COMPONENTS OF SENSORY TRANSDUCTION SYSTEM"/>
    <property type="match status" value="1"/>
</dbReference>
<evidence type="ECO:0000256" key="2">
    <source>
        <dbReference type="ARBA" id="ARBA00034247"/>
    </source>
</evidence>
<dbReference type="Gene3D" id="3.30.70.270">
    <property type="match status" value="1"/>
</dbReference>
<dbReference type="Pfam" id="PF00990">
    <property type="entry name" value="GGDEF"/>
    <property type="match status" value="1"/>
</dbReference>
<dbReference type="InterPro" id="IPR007890">
    <property type="entry name" value="CHASE2"/>
</dbReference>
<evidence type="ECO:0000313" key="5">
    <source>
        <dbReference type="EMBL" id="PIQ87595.1"/>
    </source>
</evidence>
<dbReference type="InterPro" id="IPR050469">
    <property type="entry name" value="Diguanylate_Cyclase"/>
</dbReference>
<dbReference type="InterPro" id="IPR000160">
    <property type="entry name" value="GGDEF_dom"/>
</dbReference>
<dbReference type="InterPro" id="IPR029787">
    <property type="entry name" value="Nucleotide_cyclase"/>
</dbReference>
<gene>
    <name evidence="5" type="ORF">COV74_00095</name>
</gene>
<keyword evidence="3" id="KW-1133">Transmembrane helix</keyword>
<dbReference type="FunFam" id="3.30.70.270:FF:000001">
    <property type="entry name" value="Diguanylate cyclase domain protein"/>
    <property type="match status" value="1"/>
</dbReference>
<dbReference type="PANTHER" id="PTHR45138:SF9">
    <property type="entry name" value="DIGUANYLATE CYCLASE DGCM-RELATED"/>
    <property type="match status" value="1"/>
</dbReference>
<dbReference type="AlphaFoldDB" id="A0A2H0LVR4"/>
<comment type="catalytic activity">
    <reaction evidence="2">
        <text>2 GTP = 3',3'-c-di-GMP + 2 diphosphate</text>
        <dbReference type="Rhea" id="RHEA:24898"/>
        <dbReference type="ChEBI" id="CHEBI:33019"/>
        <dbReference type="ChEBI" id="CHEBI:37565"/>
        <dbReference type="ChEBI" id="CHEBI:58805"/>
        <dbReference type="EC" id="2.7.7.65"/>
    </reaction>
</comment>
<dbReference type="GO" id="GO:0052621">
    <property type="term" value="F:diguanylate cyclase activity"/>
    <property type="evidence" value="ECO:0007669"/>
    <property type="project" value="UniProtKB-EC"/>
</dbReference>
<dbReference type="GO" id="GO:1902201">
    <property type="term" value="P:negative regulation of bacterial-type flagellum-dependent cell motility"/>
    <property type="evidence" value="ECO:0007669"/>
    <property type="project" value="TreeGrafter"/>
</dbReference>
<feature type="transmembrane region" description="Helical" evidence="3">
    <location>
        <begin position="331"/>
        <end position="356"/>
    </location>
</feature>
<dbReference type="PROSITE" id="PS50887">
    <property type="entry name" value="GGDEF"/>
    <property type="match status" value="1"/>
</dbReference>
<dbReference type="EMBL" id="PCVY01000002">
    <property type="protein sequence ID" value="PIQ87595.1"/>
    <property type="molecule type" value="Genomic_DNA"/>
</dbReference>
<reference evidence="5 6" key="1">
    <citation type="submission" date="2017-09" db="EMBL/GenBank/DDBJ databases">
        <title>Depth-based differentiation of microbial function through sediment-hosted aquifers and enrichment of novel symbionts in the deep terrestrial subsurface.</title>
        <authorList>
            <person name="Probst A.J."/>
            <person name="Ladd B."/>
            <person name="Jarett J.K."/>
            <person name="Geller-Mcgrath D.E."/>
            <person name="Sieber C.M."/>
            <person name="Emerson J.B."/>
            <person name="Anantharaman K."/>
            <person name="Thomas B.C."/>
            <person name="Malmstrom R."/>
            <person name="Stieglmeier M."/>
            <person name="Klingl A."/>
            <person name="Woyke T."/>
            <person name="Ryan C.M."/>
            <person name="Banfield J.F."/>
        </authorList>
    </citation>
    <scope>NUCLEOTIDE SEQUENCE [LARGE SCALE GENOMIC DNA]</scope>
    <source>
        <strain evidence="5">CG11_big_fil_rev_8_21_14_0_20_45_26</strain>
    </source>
</reference>
<comment type="caution">
    <text evidence="5">The sequence shown here is derived from an EMBL/GenBank/DDBJ whole genome shotgun (WGS) entry which is preliminary data.</text>
</comment>
<evidence type="ECO:0000256" key="3">
    <source>
        <dbReference type="SAM" id="Phobius"/>
    </source>
</evidence>
<protein>
    <recommendedName>
        <fullName evidence="1">diguanylate cyclase</fullName>
        <ecNumber evidence="1">2.7.7.65</ecNumber>
    </recommendedName>
</protein>
<dbReference type="Pfam" id="PF05226">
    <property type="entry name" value="CHASE2"/>
    <property type="match status" value="1"/>
</dbReference>
<evidence type="ECO:0000313" key="6">
    <source>
        <dbReference type="Proteomes" id="UP000230859"/>
    </source>
</evidence>
<keyword evidence="3" id="KW-0812">Transmembrane</keyword>
<dbReference type="SMART" id="SM01080">
    <property type="entry name" value="CHASE2"/>
    <property type="match status" value="1"/>
</dbReference>
<dbReference type="GO" id="GO:0005886">
    <property type="term" value="C:plasma membrane"/>
    <property type="evidence" value="ECO:0007669"/>
    <property type="project" value="TreeGrafter"/>
</dbReference>
<evidence type="ECO:0000256" key="1">
    <source>
        <dbReference type="ARBA" id="ARBA00012528"/>
    </source>
</evidence>
<keyword evidence="3" id="KW-0472">Membrane</keyword>
<dbReference type="SMART" id="SM00267">
    <property type="entry name" value="GGDEF"/>
    <property type="match status" value="1"/>
</dbReference>
<feature type="domain" description="GGDEF" evidence="4">
    <location>
        <begin position="431"/>
        <end position="570"/>
    </location>
</feature>
<sequence length="578" mass="65575">MEHAFNRFKEFLSKPLPLACVLTIIFMNIFMTVPFFAQVDLLGRDFLLRLRESFSQPPFEVDDIVLVTLDDQTTREMKDKWPLPRSLYAKSVNIMMESKPKVIGFDFVFQGADQEAGSDQALADELSKAGNVVIASYLSPEGDLIAGHEPIREAAHRSAIVNKVLDRDGVVRRAPLYFRDPHTGEIRWSWESEIFFKAKGIENPQVTETKNETIISGKFGDLTIPARRGVMDINYLLRLTDIQQVPFWRVLSRQFDPDIFRNKIILTGLTALAFHDFHKTPLGTISGLALNANTIVTLLSHHFLTRIPLIFTWFLVLLSLWFIIRVTDRYSILISFTVVLCLAFTYVAISGMLLWWHVIWDLTYAAMVSILTFFFAVLFKQFQTALENIRLREESVRDPLTGFYTRRFLEVHLKMDVKKVLAGGRSQGHIDSVAVVMIDLDNFKLVNDTFGHQEGDRVLKILGESIRNAVRKEELVCRFGGDEFCVILPGTTLENAIKFSEKLRNVILGNDQLSYTTKAGVQSFRVTGSFGVSAIKGKQAMTAENLLKAADRALYRAKKGGRNQVCVFDPEKDVLDGD</sequence>
<name>A0A2H0LVR4_9BACT</name>
<dbReference type="SUPFAM" id="SSF55073">
    <property type="entry name" value="Nucleotide cyclase"/>
    <property type="match status" value="1"/>
</dbReference>
<organism evidence="5 6">
    <name type="scientific">Candidatus Abzuiibacterium crystallinum</name>
    <dbReference type="NCBI Taxonomy" id="1974748"/>
    <lineage>
        <taxon>Bacteria</taxon>
        <taxon>Pseudomonadati</taxon>
        <taxon>Candidatus Omnitrophota</taxon>
        <taxon>Candidatus Abzuiibacterium</taxon>
    </lineage>
</organism>
<feature type="transmembrane region" description="Helical" evidence="3">
    <location>
        <begin position="16"/>
        <end position="37"/>
    </location>
</feature>